<accession>A0A0G0H5V1</accession>
<gene>
    <name evidence="1" type="ORF">US54_C0033G0004</name>
</gene>
<evidence type="ECO:0000313" key="1">
    <source>
        <dbReference type="EMBL" id="KKQ37517.1"/>
    </source>
</evidence>
<dbReference type="Proteomes" id="UP000034471">
    <property type="component" value="Unassembled WGS sequence"/>
</dbReference>
<proteinExistence type="predicted"/>
<protein>
    <submittedName>
        <fullName evidence="1">Uncharacterized protein</fullName>
    </submittedName>
</protein>
<dbReference type="AlphaFoldDB" id="A0A0G0H5V1"/>
<organism evidence="1 2">
    <name type="scientific">Candidatus Roizmanbacteria bacterium GW2011_GWA2_37_7</name>
    <dbReference type="NCBI Taxonomy" id="1618481"/>
    <lineage>
        <taxon>Bacteria</taxon>
        <taxon>Candidatus Roizmaniibacteriota</taxon>
    </lineage>
</organism>
<dbReference type="EMBL" id="LBTJ01000033">
    <property type="protein sequence ID" value="KKQ37517.1"/>
    <property type="molecule type" value="Genomic_DNA"/>
</dbReference>
<reference evidence="1 2" key="1">
    <citation type="journal article" date="2015" name="Nature">
        <title>rRNA introns, odd ribosomes, and small enigmatic genomes across a large radiation of phyla.</title>
        <authorList>
            <person name="Brown C.T."/>
            <person name="Hug L.A."/>
            <person name="Thomas B.C."/>
            <person name="Sharon I."/>
            <person name="Castelle C.J."/>
            <person name="Singh A."/>
            <person name="Wilkins M.J."/>
            <person name="Williams K.H."/>
            <person name="Banfield J.F."/>
        </authorList>
    </citation>
    <scope>NUCLEOTIDE SEQUENCE [LARGE SCALE GENOMIC DNA]</scope>
</reference>
<name>A0A0G0H5V1_9BACT</name>
<comment type="caution">
    <text evidence="1">The sequence shown here is derived from an EMBL/GenBank/DDBJ whole genome shotgun (WGS) entry which is preliminary data.</text>
</comment>
<evidence type="ECO:0000313" key="2">
    <source>
        <dbReference type="Proteomes" id="UP000034471"/>
    </source>
</evidence>
<sequence length="211" mass="25065">MKKANLDYLNNLLLFTKESLRQWEKNENTLNFNIKYWTNKGLIVPLKKGEYILKSRFDKETNKDAYLEYLANKIYEPSYISGEYVMSKYNLLTEAVYGISSVTTKKTKIFNNTLSRFNYYSFSSHLFCGFEFTKFYSASIMTATKPKAVFDYLYIKFYKNALISATAVEELRINWENLDKKEFKEVVKYAKMAKNKRILEIVSLIEKKYYD</sequence>
<dbReference type="STRING" id="1618481.US54_C0033G0004"/>